<feature type="transmembrane region" description="Helical" evidence="1">
    <location>
        <begin position="98"/>
        <end position="119"/>
    </location>
</feature>
<sequence length="327" mass="35647">MNGTTDYPPEIQYIVDHYAQTIGSWFVGGVGDFVLQGAIVVMTAEYWARFKRDSRFLRAGVIVISIANVLKSIETAAILWHKLVEDFGDYDAAAGSTWYSIIEVLTAQIISASVQVFFSSRIWRLSIGFRIVLLPLALTILTALGGAVALTVSVYHAPRVNAQAAFQTMTVVQLSGNLASDAIITGLTSFYLFQSKTGVRRTDGLIYKLLRLTWLAALPPTICAILTLVAYLTLAPEGNSLFITFTFLAPKLYTISMLYTLNSRGTRLMNDTYVMSTHVVTGVDVSGEVYFTDRRGAHPMKTASGAVADADVLSGRMTATSTHDDEA</sequence>
<gene>
    <name evidence="3" type="ORF">EXIGLDRAFT_831252</name>
</gene>
<dbReference type="OrthoDB" id="3250228at2759"/>
<keyword evidence="4" id="KW-1185">Reference proteome</keyword>
<name>A0A165MSM0_EXIGL</name>
<evidence type="ECO:0000313" key="3">
    <source>
        <dbReference type="EMBL" id="KZV99697.1"/>
    </source>
</evidence>
<keyword evidence="1" id="KW-1133">Transmembrane helix</keyword>
<protein>
    <recommendedName>
        <fullName evidence="2">DUF6534 domain-containing protein</fullName>
    </recommendedName>
</protein>
<dbReference type="PANTHER" id="PTHR40465:SF1">
    <property type="entry name" value="DUF6534 DOMAIN-CONTAINING PROTEIN"/>
    <property type="match status" value="1"/>
</dbReference>
<dbReference type="Proteomes" id="UP000077266">
    <property type="component" value="Unassembled WGS sequence"/>
</dbReference>
<dbReference type="Pfam" id="PF20152">
    <property type="entry name" value="DUF6534"/>
    <property type="match status" value="1"/>
</dbReference>
<feature type="transmembrane region" description="Helical" evidence="1">
    <location>
        <begin position="214"/>
        <end position="234"/>
    </location>
</feature>
<proteinExistence type="predicted"/>
<feature type="transmembrane region" description="Helical" evidence="1">
    <location>
        <begin position="131"/>
        <end position="154"/>
    </location>
</feature>
<evidence type="ECO:0000259" key="2">
    <source>
        <dbReference type="Pfam" id="PF20152"/>
    </source>
</evidence>
<dbReference type="PANTHER" id="PTHR40465">
    <property type="entry name" value="CHROMOSOME 1, WHOLE GENOME SHOTGUN SEQUENCE"/>
    <property type="match status" value="1"/>
</dbReference>
<feature type="transmembrane region" description="Helical" evidence="1">
    <location>
        <begin position="174"/>
        <end position="193"/>
    </location>
</feature>
<reference evidence="3 4" key="1">
    <citation type="journal article" date="2016" name="Mol. Biol. Evol.">
        <title>Comparative Genomics of Early-Diverging Mushroom-Forming Fungi Provides Insights into the Origins of Lignocellulose Decay Capabilities.</title>
        <authorList>
            <person name="Nagy L.G."/>
            <person name="Riley R."/>
            <person name="Tritt A."/>
            <person name="Adam C."/>
            <person name="Daum C."/>
            <person name="Floudas D."/>
            <person name="Sun H."/>
            <person name="Yadav J.S."/>
            <person name="Pangilinan J."/>
            <person name="Larsson K.H."/>
            <person name="Matsuura K."/>
            <person name="Barry K."/>
            <person name="Labutti K."/>
            <person name="Kuo R."/>
            <person name="Ohm R.A."/>
            <person name="Bhattacharya S.S."/>
            <person name="Shirouzu T."/>
            <person name="Yoshinaga Y."/>
            <person name="Martin F.M."/>
            <person name="Grigoriev I.V."/>
            <person name="Hibbett D.S."/>
        </authorList>
    </citation>
    <scope>NUCLEOTIDE SEQUENCE [LARGE SCALE GENOMIC DNA]</scope>
    <source>
        <strain evidence="3 4">HHB12029</strain>
    </source>
</reference>
<keyword evidence="1" id="KW-0812">Transmembrane</keyword>
<dbReference type="InParanoid" id="A0A165MSM0"/>
<accession>A0A165MSM0</accession>
<dbReference type="InterPro" id="IPR045339">
    <property type="entry name" value="DUF6534"/>
</dbReference>
<feature type="transmembrane region" description="Helical" evidence="1">
    <location>
        <begin position="22"/>
        <end position="44"/>
    </location>
</feature>
<keyword evidence="1" id="KW-0472">Membrane</keyword>
<evidence type="ECO:0000256" key="1">
    <source>
        <dbReference type="SAM" id="Phobius"/>
    </source>
</evidence>
<organism evidence="3 4">
    <name type="scientific">Exidia glandulosa HHB12029</name>
    <dbReference type="NCBI Taxonomy" id="1314781"/>
    <lineage>
        <taxon>Eukaryota</taxon>
        <taxon>Fungi</taxon>
        <taxon>Dikarya</taxon>
        <taxon>Basidiomycota</taxon>
        <taxon>Agaricomycotina</taxon>
        <taxon>Agaricomycetes</taxon>
        <taxon>Auriculariales</taxon>
        <taxon>Exidiaceae</taxon>
        <taxon>Exidia</taxon>
    </lineage>
</organism>
<feature type="transmembrane region" description="Helical" evidence="1">
    <location>
        <begin position="56"/>
        <end position="78"/>
    </location>
</feature>
<dbReference type="AlphaFoldDB" id="A0A165MSM0"/>
<feature type="transmembrane region" description="Helical" evidence="1">
    <location>
        <begin position="240"/>
        <end position="261"/>
    </location>
</feature>
<dbReference type="STRING" id="1314781.A0A165MSM0"/>
<feature type="domain" description="DUF6534" evidence="2">
    <location>
        <begin position="178"/>
        <end position="265"/>
    </location>
</feature>
<dbReference type="EMBL" id="KV425907">
    <property type="protein sequence ID" value="KZV99697.1"/>
    <property type="molecule type" value="Genomic_DNA"/>
</dbReference>
<evidence type="ECO:0000313" key="4">
    <source>
        <dbReference type="Proteomes" id="UP000077266"/>
    </source>
</evidence>